<name>A0A0A1V0L6_9HYPO</name>
<dbReference type="Proteomes" id="UP000030151">
    <property type="component" value="Unassembled WGS sequence"/>
</dbReference>
<evidence type="ECO:0000313" key="2">
    <source>
        <dbReference type="EMBL" id="EXV03108.1"/>
    </source>
</evidence>
<dbReference type="AlphaFoldDB" id="A0A0A1V0L6"/>
<proteinExistence type="predicted"/>
<feature type="compositionally biased region" description="Polar residues" evidence="1">
    <location>
        <begin position="41"/>
        <end position="59"/>
    </location>
</feature>
<protein>
    <submittedName>
        <fullName evidence="2">Uncharacterized protein</fullName>
    </submittedName>
</protein>
<dbReference type="HOGENOM" id="CLU_1895992_0_0_1"/>
<dbReference type="OrthoDB" id="4939977at2759"/>
<dbReference type="eggNOG" id="ENOG502RP9X">
    <property type="taxonomic scope" value="Eukaryota"/>
</dbReference>
<evidence type="ECO:0000313" key="3">
    <source>
        <dbReference type="Proteomes" id="UP000030151"/>
    </source>
</evidence>
<accession>A0A0A1V0L6</accession>
<feature type="region of interest" description="Disordered" evidence="1">
    <location>
        <begin position="41"/>
        <end position="96"/>
    </location>
</feature>
<evidence type="ECO:0000256" key="1">
    <source>
        <dbReference type="SAM" id="MobiDB-lite"/>
    </source>
</evidence>
<feature type="compositionally biased region" description="Low complexity" evidence="1">
    <location>
        <begin position="77"/>
        <end position="91"/>
    </location>
</feature>
<feature type="region of interest" description="Disordered" evidence="1">
    <location>
        <begin position="1"/>
        <end position="23"/>
    </location>
</feature>
<organism evidence="2 3">
    <name type="scientific">Metarhizium robertsii</name>
    <dbReference type="NCBI Taxonomy" id="568076"/>
    <lineage>
        <taxon>Eukaryota</taxon>
        <taxon>Fungi</taxon>
        <taxon>Dikarya</taxon>
        <taxon>Ascomycota</taxon>
        <taxon>Pezizomycotina</taxon>
        <taxon>Sordariomycetes</taxon>
        <taxon>Hypocreomycetidae</taxon>
        <taxon>Hypocreales</taxon>
        <taxon>Clavicipitaceae</taxon>
        <taxon>Metarhizium</taxon>
    </lineage>
</organism>
<sequence length="120" mass="13152">MPAANSDLEAKQPRSALRSPRFREDFDAPFSEALLNASTMTLATESDKSPLSQHPSDISITKPAHSPRPTQSREDSWSSTNSSRSASSSSSGVNDRLREWARKSFLGLRRSDDGESSRPS</sequence>
<gene>
    <name evidence="2" type="ORF">X797_004231</name>
</gene>
<dbReference type="EMBL" id="JELW01000004">
    <property type="protein sequence ID" value="EXV03108.1"/>
    <property type="molecule type" value="Genomic_DNA"/>
</dbReference>
<comment type="caution">
    <text evidence="2">The sequence shown here is derived from an EMBL/GenBank/DDBJ whole genome shotgun (WGS) entry which is preliminary data.</text>
</comment>
<reference evidence="2 3" key="1">
    <citation type="submission" date="2014-02" db="EMBL/GenBank/DDBJ databases">
        <title>The genome sequence of the entomopathogenic fungus Metarhizium robertsii ARSEF 2575.</title>
        <authorList>
            <person name="Giuliano Garisto Donzelli B."/>
            <person name="Roe B.A."/>
            <person name="Macmil S.L."/>
            <person name="Krasnoff S.B."/>
            <person name="Gibson D.M."/>
        </authorList>
    </citation>
    <scope>NUCLEOTIDE SEQUENCE [LARGE SCALE GENOMIC DNA]</scope>
    <source>
        <strain evidence="2 3">ARSEF 2575</strain>
    </source>
</reference>